<protein>
    <recommendedName>
        <fullName evidence="3">DIX domain-containing protein</fullName>
    </recommendedName>
</protein>
<accession>A0A504YGZ7</accession>
<sequence length="328" mass="37413">MLQSTLESTLSQLNLTVSELEKMPKSLQPEEALFTGDGNEKNVTELAEQNPNCSSNVNNNSSPLKVPGCEEQLTTNKFKLHPRLEQFHWARQLFAEAARLSDRTMTRPDAILDEHLTRVWPRRAREMTREDRIMDDSSQTQFGWPYRFRRRRGTCREPHSQPSQASGVTAVVPQIPHYIEEPTTSNVDTSPNTTLSQHPHLDHIPDLSTVECSPEDDLSYFPSNLYFSVAVLSEDEQQCNGSFSVTTSLSDFIDCEVYVSEQSQQFILGSSLIPRPNRAVSARKFLHGYFFKCCSNEFPPGLVYEEVRDDSTQIPLWDGRVWGKVEYC</sequence>
<dbReference type="InterPro" id="IPR029071">
    <property type="entry name" value="Ubiquitin-like_domsf"/>
</dbReference>
<dbReference type="Gene3D" id="2.40.240.130">
    <property type="match status" value="1"/>
</dbReference>
<evidence type="ECO:0000313" key="4">
    <source>
        <dbReference type="EMBL" id="TPP61022.1"/>
    </source>
</evidence>
<dbReference type="Pfam" id="PF00778">
    <property type="entry name" value="DIX"/>
    <property type="match status" value="1"/>
</dbReference>
<name>A0A504YGZ7_FASGI</name>
<keyword evidence="5" id="KW-1185">Reference proteome</keyword>
<evidence type="ECO:0000259" key="3">
    <source>
        <dbReference type="PROSITE" id="PS50841"/>
    </source>
</evidence>
<dbReference type="SUPFAM" id="SSF54236">
    <property type="entry name" value="Ubiquitin-like"/>
    <property type="match status" value="1"/>
</dbReference>
<dbReference type="STRING" id="46835.A0A504YGZ7"/>
<dbReference type="InterPro" id="IPR038207">
    <property type="entry name" value="DIX_dom_sf"/>
</dbReference>
<dbReference type="PROSITE" id="PS50841">
    <property type="entry name" value="DIX"/>
    <property type="match status" value="1"/>
</dbReference>
<evidence type="ECO:0000256" key="2">
    <source>
        <dbReference type="PROSITE-ProRule" id="PRU00069"/>
    </source>
</evidence>
<gene>
    <name evidence="4" type="ORF">FGIG_07149</name>
</gene>
<dbReference type="Proteomes" id="UP000316759">
    <property type="component" value="Unassembled WGS sequence"/>
</dbReference>
<dbReference type="GO" id="GO:0016055">
    <property type="term" value="P:Wnt signaling pathway"/>
    <property type="evidence" value="ECO:0007669"/>
    <property type="project" value="UniProtKB-KW"/>
</dbReference>
<evidence type="ECO:0000256" key="1">
    <source>
        <dbReference type="ARBA" id="ARBA00022687"/>
    </source>
</evidence>
<evidence type="ECO:0000313" key="5">
    <source>
        <dbReference type="Proteomes" id="UP000316759"/>
    </source>
</evidence>
<keyword evidence="1 2" id="KW-0879">Wnt signaling pathway</keyword>
<proteinExistence type="predicted"/>
<dbReference type="AlphaFoldDB" id="A0A504YGZ7"/>
<comment type="caution">
    <text evidence="4">The sequence shown here is derived from an EMBL/GenBank/DDBJ whole genome shotgun (WGS) entry which is preliminary data.</text>
</comment>
<dbReference type="EMBL" id="SUNJ01008708">
    <property type="protein sequence ID" value="TPP61022.1"/>
    <property type="molecule type" value="Genomic_DNA"/>
</dbReference>
<organism evidence="4 5">
    <name type="scientific">Fasciola gigantica</name>
    <name type="common">Giant liver fluke</name>
    <dbReference type="NCBI Taxonomy" id="46835"/>
    <lineage>
        <taxon>Eukaryota</taxon>
        <taxon>Metazoa</taxon>
        <taxon>Spiralia</taxon>
        <taxon>Lophotrochozoa</taxon>
        <taxon>Platyhelminthes</taxon>
        <taxon>Trematoda</taxon>
        <taxon>Digenea</taxon>
        <taxon>Plagiorchiida</taxon>
        <taxon>Echinostomata</taxon>
        <taxon>Echinostomatoidea</taxon>
        <taxon>Fasciolidae</taxon>
        <taxon>Fasciola</taxon>
    </lineage>
</organism>
<dbReference type="OrthoDB" id="6288189at2759"/>
<reference evidence="4 5" key="1">
    <citation type="submission" date="2019-04" db="EMBL/GenBank/DDBJ databases">
        <title>Annotation for the trematode Fasciola gigantica.</title>
        <authorList>
            <person name="Choi Y.-J."/>
        </authorList>
    </citation>
    <scope>NUCLEOTIDE SEQUENCE [LARGE SCALE GENOMIC DNA]</scope>
    <source>
        <strain evidence="4">Uganda_cow_1</strain>
    </source>
</reference>
<feature type="domain" description="DIX" evidence="3">
    <location>
        <begin position="243"/>
        <end position="328"/>
    </location>
</feature>
<dbReference type="InterPro" id="IPR001158">
    <property type="entry name" value="DIX"/>
</dbReference>